<evidence type="ECO:0000259" key="1">
    <source>
        <dbReference type="PROSITE" id="PS50853"/>
    </source>
</evidence>
<feature type="domain" description="Fibronectin type-III" evidence="1">
    <location>
        <begin position="497"/>
        <end position="596"/>
    </location>
</feature>
<organism evidence="2 3">
    <name type="scientific">Abyssalbus ytuae</name>
    <dbReference type="NCBI Taxonomy" id="2926907"/>
    <lineage>
        <taxon>Bacteria</taxon>
        <taxon>Pseudomonadati</taxon>
        <taxon>Bacteroidota</taxon>
        <taxon>Flavobacteriia</taxon>
        <taxon>Flavobacteriales</taxon>
        <taxon>Flavobacteriaceae</taxon>
        <taxon>Abyssalbus</taxon>
    </lineage>
</organism>
<dbReference type="InterPro" id="IPR003961">
    <property type="entry name" value="FN3_dom"/>
</dbReference>
<proteinExistence type="predicted"/>
<dbReference type="SUPFAM" id="SSF49265">
    <property type="entry name" value="Fibronectin type III"/>
    <property type="match status" value="2"/>
</dbReference>
<protein>
    <recommendedName>
        <fullName evidence="1">Fibronectin type-III domain-containing protein</fullName>
    </recommendedName>
</protein>
<keyword evidence="3" id="KW-1185">Reference proteome</keyword>
<evidence type="ECO:0000313" key="2">
    <source>
        <dbReference type="EMBL" id="UOB17068.1"/>
    </source>
</evidence>
<reference evidence="2" key="1">
    <citation type="submission" date="2022-03" db="EMBL/GenBank/DDBJ databases">
        <title>Description of Abyssus ytuae gen. nov., sp. nov., a novel member of the family Flavobacteriaceae isolated from the sediment of Mariana Trench.</title>
        <authorList>
            <person name="Zhang J."/>
            <person name="Xu X."/>
        </authorList>
    </citation>
    <scope>NUCLEOTIDE SEQUENCE</scope>
    <source>
        <strain evidence="2">MT3330</strain>
    </source>
</reference>
<accession>A0A9E6ZSJ1</accession>
<dbReference type="RefSeq" id="WP_255842338.1">
    <property type="nucleotide sequence ID" value="NZ_CP094358.1"/>
</dbReference>
<dbReference type="Proteomes" id="UP000831290">
    <property type="component" value="Chromosome"/>
</dbReference>
<name>A0A9E6ZSJ1_9FLAO</name>
<dbReference type="EMBL" id="CP094358">
    <property type="protein sequence ID" value="UOB17068.1"/>
    <property type="molecule type" value="Genomic_DNA"/>
</dbReference>
<dbReference type="SMART" id="SM00060">
    <property type="entry name" value="FN3"/>
    <property type="match status" value="2"/>
</dbReference>
<evidence type="ECO:0000313" key="3">
    <source>
        <dbReference type="Proteomes" id="UP000831290"/>
    </source>
</evidence>
<gene>
    <name evidence="2" type="ORF">MQE35_15170</name>
</gene>
<dbReference type="CDD" id="cd00063">
    <property type="entry name" value="FN3"/>
    <property type="match status" value="1"/>
</dbReference>
<dbReference type="KEGG" id="fbm:MQE35_15170"/>
<dbReference type="AlphaFoldDB" id="A0A9E6ZSJ1"/>
<sequence length="687" mass="78250">MILVFPLKLKAQNTPPAEEETVKIIVKARAKEGKVMLRWGVNEKYAWKYGNTYGYSIERVTILRDGKPLLKPERKILTGGPVKPKPLQEWESIASTNDMAAVAAQAIYGEDFEVNDEENSSPVMQVVLESEELDRRFGFSMFAIDQDFTAAQYAGLGLVDTDVKTNEKYLYNIKSAIPEDLMKIEPSGIFISPSEEEELPKPVDFAGYYYNNAFVLVWEYDLLQEYYTSYDLQRSEDGITFKTLNKTPITKLADTGFSGISYTDSIPQFGKNYWYRITGRSLFDEKSEPSEALQLIAFEELQATPVFEENVILSDTEVQLRWSFPEQEAWKVQKFDLLRSDKAVGPYDVVVGDIDAKARNYRYKKLKPVNYFKLKAYGTGGDTQTSPNNMVQPIDSVPPVKPVGLEGTIDSLGLVKLTWAQNNEPDLKGYKIFRADRPGQEFTLLGKYSINKLFYTDTINLRSFNPKVFYKIMAIDHRYNESEYSEVLALNRPDKIPPTSPVFDSYKLSPDGVLLQWTKSSSDDVAREIIYRKNMNTPGTEVWEKVYETQNDTLHRYMDKNVIPGTKYFYTMVAIDNAGLESNPSPPLSVSAIGQLVAQGVKGLYASVDRENKLITLAWRLNITNAHELLLYKKEEGQPYTLYQTIEPDQKLFTDTKLYPNTTYGYGVKVVFKDGSIGGWQEIKVVY</sequence>
<dbReference type="InterPro" id="IPR013783">
    <property type="entry name" value="Ig-like_fold"/>
</dbReference>
<dbReference type="InterPro" id="IPR036116">
    <property type="entry name" value="FN3_sf"/>
</dbReference>
<dbReference type="PROSITE" id="PS50853">
    <property type="entry name" value="FN3"/>
    <property type="match status" value="1"/>
</dbReference>
<dbReference type="Gene3D" id="2.60.40.10">
    <property type="entry name" value="Immunoglobulins"/>
    <property type="match status" value="4"/>
</dbReference>